<dbReference type="Proteomes" id="UP000682733">
    <property type="component" value="Unassembled WGS sequence"/>
</dbReference>
<reference evidence="3" key="1">
    <citation type="submission" date="2021-02" db="EMBL/GenBank/DDBJ databases">
        <authorList>
            <person name="Nowell W R."/>
        </authorList>
    </citation>
    <scope>NUCLEOTIDE SEQUENCE</scope>
</reference>
<accession>A0A8S2JK49</accession>
<dbReference type="EMBL" id="CAJNOK010007868">
    <property type="protein sequence ID" value="CAF1047153.1"/>
    <property type="molecule type" value="Genomic_DNA"/>
</dbReference>
<feature type="transmembrane region" description="Helical" evidence="1">
    <location>
        <begin position="315"/>
        <end position="336"/>
    </location>
</feature>
<feature type="transmembrane region" description="Helical" evidence="1">
    <location>
        <begin position="348"/>
        <end position="364"/>
    </location>
</feature>
<protein>
    <submittedName>
        <fullName evidence="3">Uncharacterized protein</fullName>
    </submittedName>
</protein>
<evidence type="ECO:0000313" key="2">
    <source>
        <dbReference type="EMBL" id="CAF1047153.1"/>
    </source>
</evidence>
<feature type="non-terminal residue" evidence="3">
    <location>
        <position position="1"/>
    </location>
</feature>
<organism evidence="3 4">
    <name type="scientific">Didymodactylos carnosus</name>
    <dbReference type="NCBI Taxonomy" id="1234261"/>
    <lineage>
        <taxon>Eukaryota</taxon>
        <taxon>Metazoa</taxon>
        <taxon>Spiralia</taxon>
        <taxon>Gnathifera</taxon>
        <taxon>Rotifera</taxon>
        <taxon>Eurotatoria</taxon>
        <taxon>Bdelloidea</taxon>
        <taxon>Philodinida</taxon>
        <taxon>Philodinidae</taxon>
        <taxon>Didymodactylos</taxon>
    </lineage>
</organism>
<keyword evidence="1" id="KW-0812">Transmembrane</keyword>
<evidence type="ECO:0000313" key="3">
    <source>
        <dbReference type="EMBL" id="CAF3814978.1"/>
    </source>
</evidence>
<keyword evidence="1" id="KW-1133">Transmembrane helix</keyword>
<dbReference type="EMBL" id="CAJOBA010007880">
    <property type="protein sequence ID" value="CAF3814978.1"/>
    <property type="molecule type" value="Genomic_DNA"/>
</dbReference>
<gene>
    <name evidence="2" type="ORF">OVA965_LOCUS16784</name>
    <name evidence="3" type="ORF">TMI583_LOCUS16794</name>
</gene>
<comment type="caution">
    <text evidence="3">The sequence shown here is derived from an EMBL/GenBank/DDBJ whole genome shotgun (WGS) entry which is preliminary data.</text>
</comment>
<keyword evidence="1" id="KW-0472">Membrane</keyword>
<evidence type="ECO:0000256" key="1">
    <source>
        <dbReference type="SAM" id="Phobius"/>
    </source>
</evidence>
<name>A0A8S2JK49_9BILA</name>
<dbReference type="Proteomes" id="UP000677228">
    <property type="component" value="Unassembled WGS sequence"/>
</dbReference>
<evidence type="ECO:0000313" key="4">
    <source>
        <dbReference type="Proteomes" id="UP000682733"/>
    </source>
</evidence>
<sequence>MSEAKKVREKIVEGGDESDFEQENNKKITILSIINQKLDLLLTKFDKIETSVNTLKKTVDTLIIRQTTIDITVCELQKDNVDKAATIINTENCCTKILELIEERALSFENAIQHASEQIKEQAVRIVPSGTDTTQSTTLDNPTFAMTSAPLTPTEIITSANELLYSHYDFDSSASFTSKRPCDMSVENDEVFTSTSDSAVTKEKHERHQLVTNQQLLNKETGLSHLLAHLFSALFIEEELKVSSVDASVRGTKAFDPVRVAAIDKYLFNLYGVRYTKCRTRTNIFFVCVTLKHIRKSNRTVNATRTVYKRIFKKFFIVYAIWLVLWSPYICINQFFDATDTVNNYAEMVSFIAILVDPFMFGALDKRFIEPWKR</sequence>
<dbReference type="AlphaFoldDB" id="A0A8S2JK49"/>
<proteinExistence type="predicted"/>